<accession>A0A5X8Y4Z4</accession>
<reference evidence="1" key="1">
    <citation type="submission" date="2019-01" db="EMBL/GenBank/DDBJ databases">
        <authorList>
            <person name="Ashton P.M."/>
            <person name="Dallman T."/>
            <person name="Nair S."/>
            <person name="De Pinna E."/>
            <person name="Peters T."/>
            <person name="Grant K."/>
        </authorList>
    </citation>
    <scope>NUCLEOTIDE SEQUENCE</scope>
    <source>
        <strain evidence="1">500372</strain>
    </source>
</reference>
<comment type="caution">
    <text evidence="1">The sequence shown here is derived from an EMBL/GenBank/DDBJ whole genome shotgun (WGS) entry which is preliminary data.</text>
</comment>
<evidence type="ECO:0000313" key="1">
    <source>
        <dbReference type="EMBL" id="ECB1916157.1"/>
    </source>
</evidence>
<sequence length="64" mass="7515">MWRCVARKKTARAVVRLICQRGANPGTRFMRCRGNVTHDYSVRQVVFVRENRHCRSVLLFLTGH</sequence>
<gene>
    <name evidence="1" type="ORF">EVG73_28175</name>
</gene>
<dbReference type="AlphaFoldDB" id="A0A5X8Y4Z4"/>
<organism evidence="1">
    <name type="scientific">Salmonella newport</name>
    <dbReference type="NCBI Taxonomy" id="108619"/>
    <lineage>
        <taxon>Bacteria</taxon>
        <taxon>Pseudomonadati</taxon>
        <taxon>Pseudomonadota</taxon>
        <taxon>Gammaproteobacteria</taxon>
        <taxon>Enterobacterales</taxon>
        <taxon>Enterobacteriaceae</taxon>
        <taxon>Salmonella</taxon>
    </lineage>
</organism>
<dbReference type="EMBL" id="AAHWTY010000208">
    <property type="protein sequence ID" value="ECB1916157.1"/>
    <property type="molecule type" value="Genomic_DNA"/>
</dbReference>
<name>A0A5X8Y4Z4_SALNE</name>
<protein>
    <submittedName>
        <fullName evidence="1">Uncharacterized protein</fullName>
    </submittedName>
</protein>
<proteinExistence type="predicted"/>